<dbReference type="SUPFAM" id="SSF49344">
    <property type="entry name" value="CBD9-like"/>
    <property type="match status" value="1"/>
</dbReference>
<dbReference type="GO" id="GO:0016052">
    <property type="term" value="P:carbohydrate catabolic process"/>
    <property type="evidence" value="ECO:0007669"/>
    <property type="project" value="InterPro"/>
</dbReference>
<sequence>MGKSKYSVQESQKYGRYQVSAKRFLVLSFLLCSFTQMQAMTKPISKITNVSLSDYNNGRSDKVEEGMKMDETVSNDSIYVVKKLSEKMKIDGDWKKNQWKEIESLRFKHHMGKSPKFRPKTWAKIAYDDTYLYVIFKVEDRYVVSTVEEFNGPVSEDSCVEFFFAPNADEPEGYFNIEINAGGTPLVHYQIHEERETKRRFSKQDFKTMKIAHSMPEVINPEITEPTTWIIEYKVPFTTLQKYASFKKPEPGDVWRANLYKTASSHSENRHYLTWSYVDYPKPHFHLPEFFGTLKFTD</sequence>
<protein>
    <recommendedName>
        <fullName evidence="1">Carbohydrate-binding domain-containing protein</fullName>
    </recommendedName>
</protein>
<gene>
    <name evidence="2" type="ORF">LCGC14_1742110</name>
</gene>
<dbReference type="InterPro" id="IPR010502">
    <property type="entry name" value="Carb-bd_dom_fam9"/>
</dbReference>
<proteinExistence type="predicted"/>
<dbReference type="AlphaFoldDB" id="A0A0F9JLM9"/>
<name>A0A0F9JLM9_9ZZZZ</name>
<dbReference type="Gene3D" id="2.60.40.1190">
    <property type="match status" value="1"/>
</dbReference>
<accession>A0A0F9JLM9</accession>
<organism evidence="2">
    <name type="scientific">marine sediment metagenome</name>
    <dbReference type="NCBI Taxonomy" id="412755"/>
    <lineage>
        <taxon>unclassified sequences</taxon>
        <taxon>metagenomes</taxon>
        <taxon>ecological metagenomes</taxon>
    </lineage>
</organism>
<evidence type="ECO:0000259" key="1">
    <source>
        <dbReference type="Pfam" id="PF16011"/>
    </source>
</evidence>
<dbReference type="GO" id="GO:0030246">
    <property type="term" value="F:carbohydrate binding"/>
    <property type="evidence" value="ECO:0007669"/>
    <property type="project" value="InterPro"/>
</dbReference>
<dbReference type="Pfam" id="PF16011">
    <property type="entry name" value="CBM9_2"/>
    <property type="match status" value="1"/>
</dbReference>
<dbReference type="CDD" id="cd09620">
    <property type="entry name" value="CBM9_like_3"/>
    <property type="match status" value="1"/>
</dbReference>
<reference evidence="2" key="1">
    <citation type="journal article" date="2015" name="Nature">
        <title>Complex archaea that bridge the gap between prokaryotes and eukaryotes.</title>
        <authorList>
            <person name="Spang A."/>
            <person name="Saw J.H."/>
            <person name="Jorgensen S.L."/>
            <person name="Zaremba-Niedzwiedzka K."/>
            <person name="Martijn J."/>
            <person name="Lind A.E."/>
            <person name="van Eijk R."/>
            <person name="Schleper C."/>
            <person name="Guy L."/>
            <person name="Ettema T.J."/>
        </authorList>
    </citation>
    <scope>NUCLEOTIDE SEQUENCE</scope>
</reference>
<comment type="caution">
    <text evidence="2">The sequence shown here is derived from an EMBL/GenBank/DDBJ whole genome shotgun (WGS) entry which is preliminary data.</text>
</comment>
<dbReference type="GO" id="GO:0004553">
    <property type="term" value="F:hydrolase activity, hydrolyzing O-glycosyl compounds"/>
    <property type="evidence" value="ECO:0007669"/>
    <property type="project" value="InterPro"/>
</dbReference>
<feature type="domain" description="Carbohydrate-binding" evidence="1">
    <location>
        <begin position="96"/>
        <end position="296"/>
    </location>
</feature>
<evidence type="ECO:0000313" key="2">
    <source>
        <dbReference type="EMBL" id="KKM06626.1"/>
    </source>
</evidence>
<dbReference type="EMBL" id="LAZR01015950">
    <property type="protein sequence ID" value="KKM06626.1"/>
    <property type="molecule type" value="Genomic_DNA"/>
</dbReference>